<gene>
    <name evidence="6" type="primary">azoR</name>
    <name evidence="8" type="ORF">ABZZ21_09780</name>
</gene>
<comment type="function">
    <text evidence="6">Quinone reductase that provides resistance to thiol-specific stress caused by electrophilic quinones.</text>
</comment>
<keyword evidence="2 6" id="KW-0288">FMN</keyword>
<feature type="binding site" evidence="6">
    <location>
        <position position="10"/>
    </location>
    <ligand>
        <name>FMN</name>
        <dbReference type="ChEBI" id="CHEBI:58210"/>
    </ligand>
</feature>
<dbReference type="InterPro" id="IPR050104">
    <property type="entry name" value="FMN-dep_NADH:Q_OxRdtase_AzoR1"/>
</dbReference>
<dbReference type="EC" id="1.7.1.17" evidence="6"/>
<dbReference type="RefSeq" id="WP_355395122.1">
    <property type="nucleotide sequence ID" value="NZ_JBEGHN010000005.1"/>
</dbReference>
<dbReference type="Gene3D" id="3.40.50.360">
    <property type="match status" value="1"/>
</dbReference>
<feature type="binding site" evidence="6">
    <location>
        <begin position="16"/>
        <end position="18"/>
    </location>
    <ligand>
        <name>FMN</name>
        <dbReference type="ChEBI" id="CHEBI:58210"/>
    </ligand>
</feature>
<evidence type="ECO:0000259" key="7">
    <source>
        <dbReference type="Pfam" id="PF02525"/>
    </source>
</evidence>
<dbReference type="InterPro" id="IPR003680">
    <property type="entry name" value="Flavodoxin_fold"/>
</dbReference>
<protein>
    <recommendedName>
        <fullName evidence="6">FMN dependent NADH:quinone oxidoreductase</fullName>
        <ecNumber evidence="6">1.6.5.-</ecNumber>
    </recommendedName>
    <alternativeName>
        <fullName evidence="6">Azo-dye reductase</fullName>
    </alternativeName>
    <alternativeName>
        <fullName evidence="6">FMN-dependent NADH-azo compound oxidoreductase</fullName>
    </alternativeName>
    <alternativeName>
        <fullName evidence="6">FMN-dependent NADH-azoreductase</fullName>
        <ecNumber evidence="6">1.7.1.17</ecNumber>
    </alternativeName>
</protein>
<evidence type="ECO:0000256" key="5">
    <source>
        <dbReference type="ARBA" id="ARBA00048542"/>
    </source>
</evidence>
<keyword evidence="3 6" id="KW-0560">Oxidoreductase</keyword>
<dbReference type="InterPro" id="IPR023048">
    <property type="entry name" value="NADH:quinone_OxRdtase_FMN_depd"/>
</dbReference>
<dbReference type="HAMAP" id="MF_01216">
    <property type="entry name" value="Azoreductase_type1"/>
    <property type="match status" value="1"/>
</dbReference>
<dbReference type="Pfam" id="PF02525">
    <property type="entry name" value="Flavodoxin_2"/>
    <property type="match status" value="1"/>
</dbReference>
<proteinExistence type="inferred from homology"/>
<name>A0ABV2UTH4_9ACTN</name>
<comment type="similarity">
    <text evidence="6">Belongs to the azoreductase type 1 family.</text>
</comment>
<dbReference type="SUPFAM" id="SSF52218">
    <property type="entry name" value="Flavoproteins"/>
    <property type="match status" value="1"/>
</dbReference>
<dbReference type="Proteomes" id="UP001550210">
    <property type="component" value="Unassembled WGS sequence"/>
</dbReference>
<keyword evidence="4 6" id="KW-0520">NAD</keyword>
<evidence type="ECO:0000256" key="6">
    <source>
        <dbReference type="HAMAP-Rule" id="MF_01216"/>
    </source>
</evidence>
<evidence type="ECO:0000313" key="8">
    <source>
        <dbReference type="EMBL" id="MET9844856.1"/>
    </source>
</evidence>
<dbReference type="InterPro" id="IPR029039">
    <property type="entry name" value="Flavoprotein-like_sf"/>
</dbReference>
<organism evidence="8 9">
    <name type="scientific">Streptomyces ossamyceticus</name>
    <dbReference type="NCBI Taxonomy" id="249581"/>
    <lineage>
        <taxon>Bacteria</taxon>
        <taxon>Bacillati</taxon>
        <taxon>Actinomycetota</taxon>
        <taxon>Actinomycetes</taxon>
        <taxon>Kitasatosporales</taxon>
        <taxon>Streptomycetaceae</taxon>
        <taxon>Streptomyces</taxon>
    </lineage>
</organism>
<evidence type="ECO:0000256" key="4">
    <source>
        <dbReference type="ARBA" id="ARBA00023027"/>
    </source>
</evidence>
<comment type="caution">
    <text evidence="6">Lacks conserved residue(s) required for the propagation of feature annotation.</text>
</comment>
<evidence type="ECO:0000256" key="2">
    <source>
        <dbReference type="ARBA" id="ARBA00022643"/>
    </source>
</evidence>
<comment type="function">
    <text evidence="6">Also exhibits azoreductase activity. Catalyzes the reductive cleavage of the azo bond in aromatic azo compounds to the corresponding amines.</text>
</comment>
<comment type="catalytic activity">
    <reaction evidence="5">
        <text>N,N-dimethyl-1,4-phenylenediamine + anthranilate + 2 NAD(+) = 2-(4-dimethylaminophenyl)diazenylbenzoate + 2 NADH + 2 H(+)</text>
        <dbReference type="Rhea" id="RHEA:55872"/>
        <dbReference type="ChEBI" id="CHEBI:15378"/>
        <dbReference type="ChEBI" id="CHEBI:15783"/>
        <dbReference type="ChEBI" id="CHEBI:16567"/>
        <dbReference type="ChEBI" id="CHEBI:57540"/>
        <dbReference type="ChEBI" id="CHEBI:57945"/>
        <dbReference type="ChEBI" id="CHEBI:71579"/>
        <dbReference type="EC" id="1.7.1.17"/>
    </reaction>
    <physiologicalReaction direction="right-to-left" evidence="5">
        <dbReference type="Rhea" id="RHEA:55874"/>
    </physiologicalReaction>
</comment>
<comment type="cofactor">
    <cofactor evidence="6">
        <name>FMN</name>
        <dbReference type="ChEBI" id="CHEBI:58210"/>
    </cofactor>
    <text evidence="6">Binds 1 FMN per subunit.</text>
</comment>
<evidence type="ECO:0000313" key="9">
    <source>
        <dbReference type="Proteomes" id="UP001550210"/>
    </source>
</evidence>
<dbReference type="PANTHER" id="PTHR43741:SF4">
    <property type="entry name" value="FMN-DEPENDENT NADH:QUINONE OXIDOREDUCTASE"/>
    <property type="match status" value="1"/>
</dbReference>
<sequence length="208" mass="23037">MTRLLHIAASPKGADSESRAIAETFVEAYLDAHEDGTADTFDLWKEPLPAFDAAAVAAQKAVLAGRPLEGAAHTAWQAVRRTFERFDSYDRYVFSVPMWNSGIPYVLKHFIDVVSQSGMLFRLDRASGYTGLLQGKKAVAIYTSGVYAPGMPESFGSDLQSTTFNDWLRWAGITEIDEISVRALRFAADPDTLRREAHARARELGKTF</sequence>
<accession>A0ABV2UTH4</accession>
<dbReference type="EMBL" id="JBEXPZ010000010">
    <property type="protein sequence ID" value="MET9844856.1"/>
    <property type="molecule type" value="Genomic_DNA"/>
</dbReference>
<dbReference type="PANTHER" id="PTHR43741">
    <property type="entry name" value="FMN-DEPENDENT NADH-AZOREDUCTASE 1"/>
    <property type="match status" value="1"/>
</dbReference>
<comment type="caution">
    <text evidence="8">The sequence shown here is derived from an EMBL/GenBank/DDBJ whole genome shotgun (WGS) entry which is preliminary data.</text>
</comment>
<comment type="catalytic activity">
    <reaction evidence="6">
        <text>2 a quinone + NADH + H(+) = 2 a 1,4-benzosemiquinone + NAD(+)</text>
        <dbReference type="Rhea" id="RHEA:65952"/>
        <dbReference type="ChEBI" id="CHEBI:15378"/>
        <dbReference type="ChEBI" id="CHEBI:57540"/>
        <dbReference type="ChEBI" id="CHEBI:57945"/>
        <dbReference type="ChEBI" id="CHEBI:132124"/>
        <dbReference type="ChEBI" id="CHEBI:134225"/>
    </reaction>
</comment>
<dbReference type="EC" id="1.6.5.-" evidence="6"/>
<feature type="domain" description="Flavodoxin-like fold" evidence="7">
    <location>
        <begin position="3"/>
        <end position="203"/>
    </location>
</feature>
<keyword evidence="9" id="KW-1185">Reference proteome</keyword>
<comment type="subunit">
    <text evidence="6">Homodimer.</text>
</comment>
<keyword evidence="1 6" id="KW-0285">Flavoprotein</keyword>
<reference evidence="8 9" key="1">
    <citation type="submission" date="2024-06" db="EMBL/GenBank/DDBJ databases">
        <title>The Natural Products Discovery Center: Release of the First 8490 Sequenced Strains for Exploring Actinobacteria Biosynthetic Diversity.</title>
        <authorList>
            <person name="Kalkreuter E."/>
            <person name="Kautsar S.A."/>
            <person name="Yang D."/>
            <person name="Bader C.D."/>
            <person name="Teijaro C.N."/>
            <person name="Fluegel L."/>
            <person name="Davis C.M."/>
            <person name="Simpson J.R."/>
            <person name="Lauterbach L."/>
            <person name="Steele A.D."/>
            <person name="Gui C."/>
            <person name="Meng S."/>
            <person name="Li G."/>
            <person name="Viehrig K."/>
            <person name="Ye F."/>
            <person name="Su P."/>
            <person name="Kiefer A.F."/>
            <person name="Nichols A."/>
            <person name="Cepeda A.J."/>
            <person name="Yan W."/>
            <person name="Fan B."/>
            <person name="Jiang Y."/>
            <person name="Adhikari A."/>
            <person name="Zheng C.-J."/>
            <person name="Schuster L."/>
            <person name="Cowan T.M."/>
            <person name="Smanski M.J."/>
            <person name="Chevrette M.G."/>
            <person name="De Carvalho L.P.S."/>
            <person name="Shen B."/>
        </authorList>
    </citation>
    <scope>NUCLEOTIDE SEQUENCE [LARGE SCALE GENOMIC DNA]</scope>
    <source>
        <strain evidence="8 9">NPDC006434</strain>
    </source>
</reference>
<evidence type="ECO:0000256" key="3">
    <source>
        <dbReference type="ARBA" id="ARBA00023002"/>
    </source>
</evidence>
<evidence type="ECO:0000256" key="1">
    <source>
        <dbReference type="ARBA" id="ARBA00022630"/>
    </source>
</evidence>